<dbReference type="InterPro" id="IPR022210">
    <property type="entry name" value="TF_GCR1-like"/>
</dbReference>
<evidence type="ECO:0000313" key="3">
    <source>
        <dbReference type="EMBL" id="PPQ87090.1"/>
    </source>
</evidence>
<feature type="domain" description="Transcription activator GCR1-like" evidence="2">
    <location>
        <begin position="168"/>
        <end position="224"/>
    </location>
</feature>
<organism evidence="3 4">
    <name type="scientific">Panaeolus cyanescens</name>
    <dbReference type="NCBI Taxonomy" id="181874"/>
    <lineage>
        <taxon>Eukaryota</taxon>
        <taxon>Fungi</taxon>
        <taxon>Dikarya</taxon>
        <taxon>Basidiomycota</taxon>
        <taxon>Agaricomycotina</taxon>
        <taxon>Agaricomycetes</taxon>
        <taxon>Agaricomycetidae</taxon>
        <taxon>Agaricales</taxon>
        <taxon>Agaricineae</taxon>
        <taxon>Galeropsidaceae</taxon>
        <taxon>Panaeolus</taxon>
    </lineage>
</organism>
<evidence type="ECO:0000259" key="2">
    <source>
        <dbReference type="Pfam" id="PF12550"/>
    </source>
</evidence>
<keyword evidence="4" id="KW-1185">Reference proteome</keyword>
<comment type="caution">
    <text evidence="3">The sequence shown here is derived from an EMBL/GenBank/DDBJ whole genome shotgun (WGS) entry which is preliminary data.</text>
</comment>
<dbReference type="OrthoDB" id="3046224at2759"/>
<gene>
    <name evidence="3" type="ORF">CVT24_012322</name>
</gene>
<evidence type="ECO:0000256" key="1">
    <source>
        <dbReference type="SAM" id="MobiDB-lite"/>
    </source>
</evidence>
<evidence type="ECO:0000313" key="4">
    <source>
        <dbReference type="Proteomes" id="UP000284842"/>
    </source>
</evidence>
<sequence length="248" mass="27516">SPQKRPRPVSEPSPPSEQESPGALSSDIAIPTQRLEGVEKVPALPPLPTYRTFLPLTSIQCPQNPIPAAATASTAVSNSNVHCTESRGSHHPPVVSGSSRIYPWKVFPICDDSDPHTRSAQMKALTKLENDIGSDTLKSASHTFTWVQNEWLPDFPGFYLPGVQASPTLQDIWNEQIDGIDGRFSITMLKKHWATRWRQGNGGIKTEGTRRMKVVKLIETLSQQIMRRPLGALELSTHYMVHLSLAFY</sequence>
<reference evidence="3 4" key="1">
    <citation type="journal article" date="2018" name="Evol. Lett.">
        <title>Horizontal gene cluster transfer increased hallucinogenic mushroom diversity.</title>
        <authorList>
            <person name="Reynolds H.T."/>
            <person name="Vijayakumar V."/>
            <person name="Gluck-Thaler E."/>
            <person name="Korotkin H.B."/>
            <person name="Matheny P.B."/>
            <person name="Slot J.C."/>
        </authorList>
    </citation>
    <scope>NUCLEOTIDE SEQUENCE [LARGE SCALE GENOMIC DNA]</scope>
    <source>
        <strain evidence="3 4">2629</strain>
    </source>
</reference>
<proteinExistence type="predicted"/>
<accession>A0A409X8N2</accession>
<dbReference type="AlphaFoldDB" id="A0A409X8N2"/>
<dbReference type="InParanoid" id="A0A409X8N2"/>
<feature type="region of interest" description="Disordered" evidence="1">
    <location>
        <begin position="1"/>
        <end position="26"/>
    </location>
</feature>
<dbReference type="STRING" id="181874.A0A409X8N2"/>
<dbReference type="Pfam" id="PF12550">
    <property type="entry name" value="GCR1_C"/>
    <property type="match status" value="1"/>
</dbReference>
<dbReference type="EMBL" id="NHTK01004368">
    <property type="protein sequence ID" value="PPQ87090.1"/>
    <property type="molecule type" value="Genomic_DNA"/>
</dbReference>
<protein>
    <recommendedName>
        <fullName evidence="2">Transcription activator GCR1-like domain-containing protein</fullName>
    </recommendedName>
</protein>
<feature type="non-terminal residue" evidence="3">
    <location>
        <position position="1"/>
    </location>
</feature>
<name>A0A409X8N2_9AGAR</name>
<dbReference type="Proteomes" id="UP000284842">
    <property type="component" value="Unassembled WGS sequence"/>
</dbReference>